<feature type="chain" id="PRO_5020573750" description="histidine kinase" evidence="9">
    <location>
        <begin position="49"/>
        <end position="826"/>
    </location>
</feature>
<dbReference type="SMART" id="SM00387">
    <property type="entry name" value="HATPase_c"/>
    <property type="match status" value="1"/>
</dbReference>
<dbReference type="InterPro" id="IPR036890">
    <property type="entry name" value="HATPase_C_sf"/>
</dbReference>
<comment type="catalytic activity">
    <reaction evidence="1">
        <text>ATP + protein L-histidine = ADP + protein N-phospho-L-histidine.</text>
        <dbReference type="EC" id="2.7.13.3"/>
    </reaction>
</comment>
<dbReference type="InterPro" id="IPR003594">
    <property type="entry name" value="HATPase_dom"/>
</dbReference>
<dbReference type="SMART" id="SM00091">
    <property type="entry name" value="PAS"/>
    <property type="match status" value="4"/>
</dbReference>
<dbReference type="Pfam" id="PF12860">
    <property type="entry name" value="PAS_7"/>
    <property type="match status" value="2"/>
</dbReference>
<dbReference type="CDD" id="cd00082">
    <property type="entry name" value="HisKA"/>
    <property type="match status" value="1"/>
</dbReference>
<dbReference type="CDD" id="cd00075">
    <property type="entry name" value="HATPase"/>
    <property type="match status" value="1"/>
</dbReference>
<dbReference type="InterPro" id="IPR000014">
    <property type="entry name" value="PAS"/>
</dbReference>
<feature type="coiled-coil region" evidence="6">
    <location>
        <begin position="84"/>
        <end position="111"/>
    </location>
</feature>
<dbReference type="SUPFAM" id="SSF55785">
    <property type="entry name" value="PYP-like sensor domain (PAS domain)"/>
    <property type="match status" value="3"/>
</dbReference>
<evidence type="ECO:0000259" key="10">
    <source>
        <dbReference type="PROSITE" id="PS50109"/>
    </source>
</evidence>
<keyword evidence="8" id="KW-0812">Transmembrane</keyword>
<dbReference type="GO" id="GO:0000155">
    <property type="term" value="F:phosphorelay sensor kinase activity"/>
    <property type="evidence" value="ECO:0007669"/>
    <property type="project" value="InterPro"/>
</dbReference>
<feature type="signal peptide" evidence="9">
    <location>
        <begin position="1"/>
        <end position="48"/>
    </location>
</feature>
<dbReference type="EMBL" id="SNYW01000007">
    <property type="protein sequence ID" value="TDQ83429.1"/>
    <property type="molecule type" value="Genomic_DNA"/>
</dbReference>
<dbReference type="Proteomes" id="UP000295783">
    <property type="component" value="Unassembled WGS sequence"/>
</dbReference>
<dbReference type="PANTHER" id="PTHR43711">
    <property type="entry name" value="TWO-COMPONENT HISTIDINE KINASE"/>
    <property type="match status" value="1"/>
</dbReference>
<feature type="domain" description="Histidine kinase" evidence="10">
    <location>
        <begin position="611"/>
        <end position="823"/>
    </location>
</feature>
<evidence type="ECO:0000256" key="3">
    <source>
        <dbReference type="ARBA" id="ARBA00022679"/>
    </source>
</evidence>
<evidence type="ECO:0000313" key="11">
    <source>
        <dbReference type="EMBL" id="TDQ83429.1"/>
    </source>
</evidence>
<keyword evidence="8" id="KW-1133">Transmembrane helix</keyword>
<keyword evidence="8" id="KW-0472">Membrane</keyword>
<dbReference type="PANTHER" id="PTHR43711:SF31">
    <property type="entry name" value="HISTIDINE KINASE"/>
    <property type="match status" value="1"/>
</dbReference>
<dbReference type="SMART" id="SM00388">
    <property type="entry name" value="HisKA"/>
    <property type="match status" value="1"/>
</dbReference>
<feature type="compositionally biased region" description="Basic and acidic residues" evidence="7">
    <location>
        <begin position="1"/>
        <end position="17"/>
    </location>
</feature>
<name>A0A4R6WUD4_9PROT</name>
<keyword evidence="9" id="KW-0732">Signal</keyword>
<feature type="transmembrane region" description="Helical" evidence="8">
    <location>
        <begin position="58"/>
        <end position="78"/>
    </location>
</feature>
<evidence type="ECO:0000256" key="8">
    <source>
        <dbReference type="SAM" id="Phobius"/>
    </source>
</evidence>
<dbReference type="Pfam" id="PF02518">
    <property type="entry name" value="HATPase_c"/>
    <property type="match status" value="1"/>
</dbReference>
<sequence length="826" mass="91199">MGEREHPMAGEPVRTEPGRMAPRRRPARPGLRTALGAIGALAPSPALAQQAAAMPGHAGWWAAAAAAAIAAGAFWLVWRCAGRQRHLAAELAEERRRRESVEQRLDRALQHWATAPTGHIHWQPGAAAIADDKTRLALGLPEESMAVAALADGIHGDDREMFAANLAALDREGTHFVLMPKPAAGYPRLRWVGRVATDQSRHIWLTEIDDILAPVEAASAHARKVAASLAQLLDQLPYPVWRRQADLAIAWCNPAFAQIFDMAPERIIGERREINAAAKALAKRAQRVGLPQSESQQLIVKGQRRLYDLTEVPLPDGTVIGFALDQTQLEESHAELSRHIAAHDDVLQALSTGIVIFGPDRRVKFFNGAFRELFNLDAPFLRQEPTVDQFLDKLRERRQIPEQADFRSFKHEWTRHVMSVIEPFEELMHMPSGATYRMMAAPHPFGGVILTFEDVTDNLTLERNYNTLIEVQKETIDHLYEGIAVFGSDGRLKLHNPAFEQLWNLSPEILASEPHVAQIADAVKPYFESRANWQELRQRIITEVADRALKNVRLERIDGKIIDIAAIPLADGGRLFKYTDVTDSINMERALTERNEALMAADRLKSEFIANVSYEFRTPLNAIIGYAELLARQYFGEMNERQLEYASAILDSAQNLILMIGDVIDVAAIEAGYIQLEPALVDIRQMTESISRLFQQRARSRNIDLVMEVPADIGVIRADPQRLKQALGNLLSAAIGAAPAGRSVVVAAERAADQLAVSVAVRGAPDDFGLDIGPESDSAQARSSTRGLGIALARTLVEMHGGHMDTESTPQGRRIVCALPISADAP</sequence>
<organism evidence="11 12">
    <name type="scientific">Dongia mobilis</name>
    <dbReference type="NCBI Taxonomy" id="578943"/>
    <lineage>
        <taxon>Bacteria</taxon>
        <taxon>Pseudomonadati</taxon>
        <taxon>Pseudomonadota</taxon>
        <taxon>Alphaproteobacteria</taxon>
        <taxon>Rhodospirillales</taxon>
        <taxon>Dongiaceae</taxon>
        <taxon>Dongia</taxon>
    </lineage>
</organism>
<accession>A0A4R6WUD4</accession>
<dbReference type="Pfam" id="PF00512">
    <property type="entry name" value="HisKA"/>
    <property type="match status" value="1"/>
</dbReference>
<gene>
    <name evidence="11" type="ORF">A8950_1716</name>
</gene>
<dbReference type="AlphaFoldDB" id="A0A4R6WUD4"/>
<evidence type="ECO:0000256" key="5">
    <source>
        <dbReference type="ARBA" id="ARBA00023012"/>
    </source>
</evidence>
<dbReference type="EC" id="2.7.13.3" evidence="2"/>
<dbReference type="InterPro" id="IPR003661">
    <property type="entry name" value="HisK_dim/P_dom"/>
</dbReference>
<dbReference type="InterPro" id="IPR050736">
    <property type="entry name" value="Sensor_HK_Regulatory"/>
</dbReference>
<dbReference type="OrthoDB" id="9797304at2"/>
<reference evidence="11 12" key="1">
    <citation type="submission" date="2019-03" db="EMBL/GenBank/DDBJ databases">
        <title>Genomic Encyclopedia of Type Strains, Phase III (KMG-III): the genomes of soil and plant-associated and newly described type strains.</title>
        <authorList>
            <person name="Whitman W."/>
        </authorList>
    </citation>
    <scope>NUCLEOTIDE SEQUENCE [LARGE SCALE GENOMIC DNA]</scope>
    <source>
        <strain evidence="11 12">CGMCC 1.7660</strain>
    </source>
</reference>
<dbReference type="Gene3D" id="1.10.287.130">
    <property type="match status" value="1"/>
</dbReference>
<evidence type="ECO:0000256" key="9">
    <source>
        <dbReference type="SAM" id="SignalP"/>
    </source>
</evidence>
<dbReference type="Gene3D" id="3.30.565.10">
    <property type="entry name" value="Histidine kinase-like ATPase, C-terminal domain"/>
    <property type="match status" value="1"/>
</dbReference>
<dbReference type="SUPFAM" id="SSF47384">
    <property type="entry name" value="Homodimeric domain of signal transducing histidine kinase"/>
    <property type="match status" value="1"/>
</dbReference>
<comment type="caution">
    <text evidence="11">The sequence shown here is derived from an EMBL/GenBank/DDBJ whole genome shotgun (WGS) entry which is preliminary data.</text>
</comment>
<evidence type="ECO:0000313" key="12">
    <source>
        <dbReference type="Proteomes" id="UP000295783"/>
    </source>
</evidence>
<evidence type="ECO:0000256" key="2">
    <source>
        <dbReference type="ARBA" id="ARBA00012438"/>
    </source>
</evidence>
<evidence type="ECO:0000256" key="4">
    <source>
        <dbReference type="ARBA" id="ARBA00022777"/>
    </source>
</evidence>
<evidence type="ECO:0000256" key="1">
    <source>
        <dbReference type="ARBA" id="ARBA00000085"/>
    </source>
</evidence>
<feature type="region of interest" description="Disordered" evidence="7">
    <location>
        <begin position="1"/>
        <end position="27"/>
    </location>
</feature>
<dbReference type="Pfam" id="PF13188">
    <property type="entry name" value="PAS_8"/>
    <property type="match status" value="1"/>
</dbReference>
<keyword evidence="12" id="KW-1185">Reference proteome</keyword>
<dbReference type="InterPro" id="IPR036097">
    <property type="entry name" value="HisK_dim/P_sf"/>
</dbReference>
<dbReference type="PROSITE" id="PS50109">
    <property type="entry name" value="HIS_KIN"/>
    <property type="match status" value="1"/>
</dbReference>
<dbReference type="InterPro" id="IPR005467">
    <property type="entry name" value="His_kinase_dom"/>
</dbReference>
<evidence type="ECO:0000256" key="6">
    <source>
        <dbReference type="SAM" id="Coils"/>
    </source>
</evidence>
<proteinExistence type="predicted"/>
<keyword evidence="4 11" id="KW-0418">Kinase</keyword>
<keyword evidence="5" id="KW-0902">Two-component regulatory system</keyword>
<dbReference type="InterPro" id="IPR035965">
    <property type="entry name" value="PAS-like_dom_sf"/>
</dbReference>
<keyword evidence="6" id="KW-0175">Coiled coil</keyword>
<keyword evidence="3" id="KW-0808">Transferase</keyword>
<evidence type="ECO:0000256" key="7">
    <source>
        <dbReference type="SAM" id="MobiDB-lite"/>
    </source>
</evidence>
<protein>
    <recommendedName>
        <fullName evidence="2">histidine kinase</fullName>
        <ecNumber evidence="2">2.7.13.3</ecNumber>
    </recommendedName>
</protein>
<dbReference type="Gene3D" id="3.30.450.20">
    <property type="entry name" value="PAS domain"/>
    <property type="match status" value="2"/>
</dbReference>
<dbReference type="SUPFAM" id="SSF55874">
    <property type="entry name" value="ATPase domain of HSP90 chaperone/DNA topoisomerase II/histidine kinase"/>
    <property type="match status" value="1"/>
</dbReference>